<dbReference type="RefSeq" id="WP_303550045.1">
    <property type="nucleotide sequence ID" value="NZ_CAXPFL010000030.1"/>
</dbReference>
<dbReference type="Proteomes" id="UP001169862">
    <property type="component" value="Unassembled WGS sequence"/>
</dbReference>
<evidence type="ECO:0000313" key="2">
    <source>
        <dbReference type="EMBL" id="MDO6453734.1"/>
    </source>
</evidence>
<dbReference type="Gene3D" id="3.40.50.300">
    <property type="entry name" value="P-loop containing nucleotide triphosphate hydrolases"/>
    <property type="match status" value="1"/>
</dbReference>
<reference evidence="2" key="1">
    <citation type="submission" date="2023-07" db="EMBL/GenBank/DDBJ databases">
        <title>Genome content predicts the carbon catabolic preferences of heterotrophic bacteria.</title>
        <authorList>
            <person name="Gralka M."/>
        </authorList>
    </citation>
    <scope>NUCLEOTIDE SEQUENCE</scope>
    <source>
        <strain evidence="2">I2M16</strain>
    </source>
</reference>
<gene>
    <name evidence="2" type="ORF">Q4490_09155</name>
</gene>
<dbReference type="AlphaFoldDB" id="A0AAW7XHJ4"/>
<dbReference type="InterPro" id="IPR027417">
    <property type="entry name" value="P-loop_NTPase"/>
</dbReference>
<dbReference type="SUPFAM" id="SSF52540">
    <property type="entry name" value="P-loop containing nucleoside triphosphate hydrolases"/>
    <property type="match status" value="1"/>
</dbReference>
<comment type="caution">
    <text evidence="2">The sequence shown here is derived from an EMBL/GenBank/DDBJ whole genome shotgun (WGS) entry which is preliminary data.</text>
</comment>
<protein>
    <submittedName>
        <fullName evidence="2">Stf0 family sulfotransferase</fullName>
    </submittedName>
</protein>
<dbReference type="Pfam" id="PF09037">
    <property type="entry name" value="Sulphotransf"/>
    <property type="match status" value="1"/>
</dbReference>
<organism evidence="2 3">
    <name type="scientific">Neptunomonas phycophila</name>
    <dbReference type="NCBI Taxonomy" id="1572645"/>
    <lineage>
        <taxon>Bacteria</taxon>
        <taxon>Pseudomonadati</taxon>
        <taxon>Pseudomonadota</taxon>
        <taxon>Gammaproteobacteria</taxon>
        <taxon>Oceanospirillales</taxon>
        <taxon>Oceanospirillaceae</taxon>
        <taxon>Neptunomonas</taxon>
    </lineage>
</organism>
<name>A0AAW7XHJ4_9GAMM</name>
<proteinExistence type="predicted"/>
<dbReference type="InterPro" id="IPR024628">
    <property type="entry name" value="Sulfotransferase_Stf0_dom"/>
</dbReference>
<dbReference type="EMBL" id="JAUOPG010000005">
    <property type="protein sequence ID" value="MDO6453734.1"/>
    <property type="molecule type" value="Genomic_DNA"/>
</dbReference>
<evidence type="ECO:0000259" key="1">
    <source>
        <dbReference type="Pfam" id="PF09037"/>
    </source>
</evidence>
<accession>A0AAW7XHJ4</accession>
<evidence type="ECO:0000313" key="3">
    <source>
        <dbReference type="Proteomes" id="UP001169862"/>
    </source>
</evidence>
<feature type="domain" description="Sulphotransferase Stf0" evidence="1">
    <location>
        <begin position="39"/>
        <end position="250"/>
    </location>
</feature>
<sequence length="274" mass="31924">MKVRSSKDIDAIKDFIPAEDFAFSDFDECSEHQLEKIIVLLSTPRSGSTLVCDLLYKNNICLPHEYFQNYQYMPYFAERWGCYSKGEIDLCCYVKELIKKRTLSSGVLGINLHGSHLPLFDKALPFFPNVPITYIKIQRNDIVAQAVSYEIARQTRSWSSKYTKREDPVYDFNGIKKKLIFIFEQNLLIDSYVQSNDIICKDISYEDFIINPSMIIDIMGLNLNDDFASESKLLKQASGLNKSWVSEFNRQFIENPSLNVELKKSRKNKWWILK</sequence>